<dbReference type="RefSeq" id="WP_093286500.1">
    <property type="nucleotide sequence ID" value="NZ_FOFS01000009.1"/>
</dbReference>
<dbReference type="GO" id="GO:0004792">
    <property type="term" value="F:thiosulfate-cyanide sulfurtransferase activity"/>
    <property type="evidence" value="ECO:0007669"/>
    <property type="project" value="TreeGrafter"/>
</dbReference>
<dbReference type="Gene3D" id="3.40.250.10">
    <property type="entry name" value="Rhodanese-like domain"/>
    <property type="match status" value="1"/>
</dbReference>
<dbReference type="SUPFAM" id="SSF52821">
    <property type="entry name" value="Rhodanese/Cell cycle control phosphatase"/>
    <property type="match status" value="1"/>
</dbReference>
<feature type="domain" description="Rhodanese" evidence="1">
    <location>
        <begin position="32"/>
        <end position="121"/>
    </location>
</feature>
<protein>
    <submittedName>
        <fullName evidence="2">Rhodanese-related sulfurtransferase</fullName>
    </submittedName>
</protein>
<reference evidence="3" key="1">
    <citation type="submission" date="2016-10" db="EMBL/GenBank/DDBJ databases">
        <authorList>
            <person name="Varghese N."/>
            <person name="Submissions S."/>
        </authorList>
    </citation>
    <scope>NUCLEOTIDE SEQUENCE [LARGE SCALE GENOMIC DNA]</scope>
    <source>
        <strain evidence="3">DSM 25927</strain>
    </source>
</reference>
<dbReference type="PROSITE" id="PS50206">
    <property type="entry name" value="RHODANESE_3"/>
    <property type="match status" value="1"/>
</dbReference>
<dbReference type="SMART" id="SM00450">
    <property type="entry name" value="RHOD"/>
    <property type="match status" value="1"/>
</dbReference>
<keyword evidence="2" id="KW-0808">Transferase</keyword>
<dbReference type="OrthoDB" id="9791096at2"/>
<name>A0A1H9HYU4_9GAMM</name>
<dbReference type="PANTHER" id="PTHR44086">
    <property type="entry name" value="THIOSULFATE SULFURTRANSFERASE RDL2, MITOCHONDRIAL-RELATED"/>
    <property type="match status" value="1"/>
</dbReference>
<dbReference type="STRING" id="489703.SAMN04488038_10996"/>
<dbReference type="Proteomes" id="UP000199233">
    <property type="component" value="Unassembled WGS sequence"/>
</dbReference>
<dbReference type="Pfam" id="PF00581">
    <property type="entry name" value="Rhodanese"/>
    <property type="match status" value="1"/>
</dbReference>
<dbReference type="EMBL" id="FOFS01000009">
    <property type="protein sequence ID" value="SEQ67539.1"/>
    <property type="molecule type" value="Genomic_DNA"/>
</dbReference>
<organism evidence="2 3">
    <name type="scientific">Solimonas aquatica</name>
    <dbReference type="NCBI Taxonomy" id="489703"/>
    <lineage>
        <taxon>Bacteria</taxon>
        <taxon>Pseudomonadati</taxon>
        <taxon>Pseudomonadota</taxon>
        <taxon>Gammaproteobacteria</taxon>
        <taxon>Nevskiales</taxon>
        <taxon>Nevskiaceae</taxon>
        <taxon>Solimonas</taxon>
    </lineage>
</organism>
<dbReference type="InterPro" id="IPR036873">
    <property type="entry name" value="Rhodanese-like_dom_sf"/>
</dbReference>
<keyword evidence="3" id="KW-1185">Reference proteome</keyword>
<dbReference type="InterPro" id="IPR001763">
    <property type="entry name" value="Rhodanese-like_dom"/>
</dbReference>
<evidence type="ECO:0000259" key="1">
    <source>
        <dbReference type="PROSITE" id="PS50206"/>
    </source>
</evidence>
<dbReference type="CDD" id="cd00158">
    <property type="entry name" value="RHOD"/>
    <property type="match status" value="1"/>
</dbReference>
<dbReference type="PANTHER" id="PTHR44086:SF13">
    <property type="entry name" value="THIOSULFATE SULFURTRANSFERASE PSPE"/>
    <property type="match status" value="1"/>
</dbReference>
<sequence>MDHSPGFLALVQAVRPRIRELPATQLAQALHDTPGALLIDVREHEEYLAGHVRGAQWLGKGIIERDIEKFCPDLERPLFLYCGGGYRSALAADNLQKMGYRQVCSVDGGWRALQELMPVEK</sequence>
<evidence type="ECO:0000313" key="2">
    <source>
        <dbReference type="EMBL" id="SEQ67539.1"/>
    </source>
</evidence>
<proteinExistence type="predicted"/>
<evidence type="ECO:0000313" key="3">
    <source>
        <dbReference type="Proteomes" id="UP000199233"/>
    </source>
</evidence>
<gene>
    <name evidence="2" type="ORF">SAMN04488038_10996</name>
</gene>
<accession>A0A1H9HYU4</accession>
<dbReference type="AlphaFoldDB" id="A0A1H9HYU4"/>